<evidence type="ECO:0000313" key="2">
    <source>
        <dbReference type="Proteomes" id="UP000180113"/>
    </source>
</evidence>
<protein>
    <submittedName>
        <fullName evidence="1">Uncharacterized protein</fullName>
    </submittedName>
</protein>
<dbReference type="RefSeq" id="WP_030094993.1">
    <property type="nucleotide sequence ID" value="NZ_JAPDRD010000001.1"/>
</dbReference>
<proteinExistence type="predicted"/>
<gene>
    <name evidence="1" type="ORF">BKG62_03555</name>
</gene>
<sequence length="75" mass="8734">MKLHIEGDDPVIAVITYQGRQYRHTSRNMRLGLSDGMPVGDTWITDEIRVFFRRSEGTIIANVRDHGEEYDLWPT</sequence>
<accession>A0AB73MLB8</accession>
<comment type="caution">
    <text evidence="1">The sequence shown here is derived from an EMBL/GenBank/DDBJ whole genome shotgun (WGS) entry which is preliminary data.</text>
</comment>
<dbReference type="EMBL" id="MLHW01000001">
    <property type="protein sequence ID" value="OHT55257.1"/>
    <property type="molecule type" value="Genomic_DNA"/>
</dbReference>
<reference evidence="1 2" key="1">
    <citation type="submission" date="2016-10" db="EMBL/GenBank/DDBJ databases">
        <title>Evaluation of Human, Animal and Environmental Mycobacterium chelonae Isolates by Core Genome Phylogenomic Analysis, Targeted Gene Comparison, and Anti-microbial Susceptibility Patterns: A Tale of Mistaken Identities.</title>
        <authorList>
            <person name="Fogelson S.B."/>
            <person name="Camus A.C."/>
            <person name="Lorenz W."/>
            <person name="Vasireddy R."/>
            <person name="Vasireddy S."/>
            <person name="Smith T."/>
            <person name="Brown-Elliott B.A."/>
            <person name="Wallace R.J.Jr."/>
            <person name="Hasan N.A."/>
            <person name="Reischl U."/>
            <person name="Sanchez S."/>
        </authorList>
    </citation>
    <scope>NUCLEOTIDE SEQUENCE [LARGE SCALE GENOMIC DNA]</scope>
    <source>
        <strain evidence="1 2">42895</strain>
    </source>
</reference>
<dbReference type="Proteomes" id="UP000180113">
    <property type="component" value="Unassembled WGS sequence"/>
</dbReference>
<evidence type="ECO:0000313" key="1">
    <source>
        <dbReference type="EMBL" id="OHT55257.1"/>
    </source>
</evidence>
<name>A0AB73MLB8_MYCCH</name>
<dbReference type="AlphaFoldDB" id="A0AB73MLB8"/>
<organism evidence="1 2">
    <name type="scientific">Mycobacteroides chelonae</name>
    <name type="common">Mycobacterium chelonae</name>
    <dbReference type="NCBI Taxonomy" id="1774"/>
    <lineage>
        <taxon>Bacteria</taxon>
        <taxon>Bacillati</taxon>
        <taxon>Actinomycetota</taxon>
        <taxon>Actinomycetes</taxon>
        <taxon>Mycobacteriales</taxon>
        <taxon>Mycobacteriaceae</taxon>
        <taxon>Mycobacteroides</taxon>
    </lineage>
</organism>